<protein>
    <submittedName>
        <fullName evidence="2">Stage III sporulation protein AF</fullName>
    </submittedName>
</protein>
<comment type="caution">
    <text evidence="2">The sequence shown here is derived from an EMBL/GenBank/DDBJ whole genome shotgun (WGS) entry which is preliminary data.</text>
</comment>
<evidence type="ECO:0000256" key="1">
    <source>
        <dbReference type="SAM" id="Phobius"/>
    </source>
</evidence>
<organism evidence="2 3">
    <name type="scientific">Melghiribacillus thermohalophilus</name>
    <dbReference type="NCBI Taxonomy" id="1324956"/>
    <lineage>
        <taxon>Bacteria</taxon>
        <taxon>Bacillati</taxon>
        <taxon>Bacillota</taxon>
        <taxon>Bacilli</taxon>
        <taxon>Bacillales</taxon>
        <taxon>Bacillaceae</taxon>
        <taxon>Melghiribacillus</taxon>
    </lineage>
</organism>
<name>A0A4R3N1C4_9BACI</name>
<feature type="transmembrane region" description="Helical" evidence="1">
    <location>
        <begin position="33"/>
        <end position="51"/>
    </location>
</feature>
<reference evidence="2 3" key="1">
    <citation type="submission" date="2019-03" db="EMBL/GenBank/DDBJ databases">
        <title>Genomic Encyclopedia of Type Strains, Phase IV (KMG-IV): sequencing the most valuable type-strain genomes for metagenomic binning, comparative biology and taxonomic classification.</title>
        <authorList>
            <person name="Goeker M."/>
        </authorList>
    </citation>
    <scope>NUCLEOTIDE SEQUENCE [LARGE SCALE GENOMIC DNA]</scope>
    <source>
        <strain evidence="2 3">DSM 25894</strain>
    </source>
</reference>
<sequence>MAWINEWVTQIILFLLVALIMELMLPQTSLKKYIKFVLGLILMLIFLQPLFELFRVDMTQIIEDEWSVMEAEEASVTKNQIENKKKEIQASQRAYILNQIAVQLKKQAEGELISQFGVTISDIQLEFTEDTIQNMDQLEMIHVTLKPYEEQGVSTVEEIVIEMDKQPEESEVDMDEIKQTLSSFWEVDQDRINLIWEGGENHEFS</sequence>
<proteinExistence type="predicted"/>
<gene>
    <name evidence="2" type="ORF">EDD68_10845</name>
</gene>
<keyword evidence="1" id="KW-0812">Transmembrane</keyword>
<evidence type="ECO:0000313" key="3">
    <source>
        <dbReference type="Proteomes" id="UP000294650"/>
    </source>
</evidence>
<feature type="transmembrane region" description="Helical" evidence="1">
    <location>
        <begin position="7"/>
        <end position="26"/>
    </location>
</feature>
<keyword evidence="1" id="KW-1133">Transmembrane helix</keyword>
<dbReference type="InterPro" id="IPR014245">
    <property type="entry name" value="Spore_III_AF"/>
</dbReference>
<dbReference type="RefSeq" id="WP_165902103.1">
    <property type="nucleotide sequence ID" value="NZ_SMAN01000008.1"/>
</dbReference>
<keyword evidence="1" id="KW-0472">Membrane</keyword>
<dbReference type="EMBL" id="SMAN01000008">
    <property type="protein sequence ID" value="TCT22625.1"/>
    <property type="molecule type" value="Genomic_DNA"/>
</dbReference>
<dbReference type="AlphaFoldDB" id="A0A4R3N1C4"/>
<accession>A0A4R3N1C4</accession>
<keyword evidence="3" id="KW-1185">Reference proteome</keyword>
<dbReference type="NCBIfam" id="TIGR02896">
    <property type="entry name" value="spore_III_AF"/>
    <property type="match status" value="1"/>
</dbReference>
<dbReference type="Pfam" id="PF09581">
    <property type="entry name" value="Spore_III_AF"/>
    <property type="match status" value="1"/>
</dbReference>
<dbReference type="Proteomes" id="UP000294650">
    <property type="component" value="Unassembled WGS sequence"/>
</dbReference>
<evidence type="ECO:0000313" key="2">
    <source>
        <dbReference type="EMBL" id="TCT22625.1"/>
    </source>
</evidence>